<protein>
    <submittedName>
        <fullName evidence="1">Uncharacterized protein</fullName>
    </submittedName>
</protein>
<keyword evidence="2" id="KW-1185">Reference proteome</keyword>
<dbReference type="EMBL" id="SJPV01000009">
    <property type="protein sequence ID" value="TWU33791.1"/>
    <property type="molecule type" value="Genomic_DNA"/>
</dbReference>
<reference evidence="1 2" key="1">
    <citation type="submission" date="2019-02" db="EMBL/GenBank/DDBJ databases">
        <title>Deep-cultivation of Planctomycetes and their phenomic and genomic characterization uncovers novel biology.</title>
        <authorList>
            <person name="Wiegand S."/>
            <person name="Jogler M."/>
            <person name="Boedeker C."/>
            <person name="Pinto D."/>
            <person name="Vollmers J."/>
            <person name="Rivas-Marin E."/>
            <person name="Kohn T."/>
            <person name="Peeters S.H."/>
            <person name="Heuer A."/>
            <person name="Rast P."/>
            <person name="Oberbeckmann S."/>
            <person name="Bunk B."/>
            <person name="Jeske O."/>
            <person name="Meyerdierks A."/>
            <person name="Storesund J.E."/>
            <person name="Kallscheuer N."/>
            <person name="Luecker S."/>
            <person name="Lage O.M."/>
            <person name="Pohl T."/>
            <person name="Merkel B.J."/>
            <person name="Hornburger P."/>
            <person name="Mueller R.-W."/>
            <person name="Bruemmer F."/>
            <person name="Labrenz M."/>
            <person name="Spormann A.M."/>
            <person name="Op Den Camp H."/>
            <person name="Overmann J."/>
            <person name="Amann R."/>
            <person name="Jetten M.S.M."/>
            <person name="Mascher T."/>
            <person name="Medema M.H."/>
            <person name="Devos D.P."/>
            <person name="Kaster A.-K."/>
            <person name="Ovreas L."/>
            <person name="Rohde M."/>
            <person name="Galperin M.Y."/>
            <person name="Jogler C."/>
        </authorList>
    </citation>
    <scope>NUCLEOTIDE SEQUENCE [LARGE SCALE GENOMIC DNA]</scope>
    <source>
        <strain evidence="1 2">Poly41</strain>
    </source>
</reference>
<name>A0A5C6DDM0_9BACT</name>
<dbReference type="Proteomes" id="UP000319143">
    <property type="component" value="Unassembled WGS sequence"/>
</dbReference>
<dbReference type="AlphaFoldDB" id="A0A5C6DDM0"/>
<evidence type="ECO:0000313" key="2">
    <source>
        <dbReference type="Proteomes" id="UP000319143"/>
    </source>
</evidence>
<gene>
    <name evidence="1" type="ORF">Poly41_47890</name>
</gene>
<evidence type="ECO:0000313" key="1">
    <source>
        <dbReference type="EMBL" id="TWU33791.1"/>
    </source>
</evidence>
<sequence length="175" mass="18787" precursor="true">MRCFLAAAGCAMASACLTFLSGCDQESRPDEGAVDSRYVLASEPADAKTPTELKDTLVDAADVVVAGRIDAGDLEPFEEGKATFVLTQLADEEHAQGDPDHANKCPFCKRELLNAPKVVVEFRDDDGIVIAQDARQMLGIRKGDAVVVVGTADYQEPINMIQVNATGVFRRSPEN</sequence>
<organism evidence="1 2">
    <name type="scientific">Novipirellula artificiosorum</name>
    <dbReference type="NCBI Taxonomy" id="2528016"/>
    <lineage>
        <taxon>Bacteria</taxon>
        <taxon>Pseudomonadati</taxon>
        <taxon>Planctomycetota</taxon>
        <taxon>Planctomycetia</taxon>
        <taxon>Pirellulales</taxon>
        <taxon>Pirellulaceae</taxon>
        <taxon>Novipirellula</taxon>
    </lineage>
</organism>
<dbReference type="PROSITE" id="PS51257">
    <property type="entry name" value="PROKAR_LIPOPROTEIN"/>
    <property type="match status" value="1"/>
</dbReference>
<dbReference type="RefSeq" id="WP_146529173.1">
    <property type="nucleotide sequence ID" value="NZ_SJPV01000009.1"/>
</dbReference>
<accession>A0A5C6DDM0</accession>
<dbReference type="OrthoDB" id="287786at2"/>
<comment type="caution">
    <text evidence="1">The sequence shown here is derived from an EMBL/GenBank/DDBJ whole genome shotgun (WGS) entry which is preliminary data.</text>
</comment>
<proteinExistence type="predicted"/>